<name>A0A7J8DTI6_MOLMO</name>
<keyword evidence="2" id="KW-1185">Reference proteome</keyword>
<evidence type="ECO:0000313" key="1">
    <source>
        <dbReference type="EMBL" id="KAF6426400.1"/>
    </source>
</evidence>
<evidence type="ECO:0000313" key="2">
    <source>
        <dbReference type="Proteomes" id="UP000550707"/>
    </source>
</evidence>
<reference evidence="1 2" key="1">
    <citation type="journal article" date="2020" name="Nature">
        <title>Six reference-quality genomes reveal evolution of bat adaptations.</title>
        <authorList>
            <person name="Jebb D."/>
            <person name="Huang Z."/>
            <person name="Pippel M."/>
            <person name="Hughes G.M."/>
            <person name="Lavrichenko K."/>
            <person name="Devanna P."/>
            <person name="Winkler S."/>
            <person name="Jermiin L.S."/>
            <person name="Skirmuntt E.C."/>
            <person name="Katzourakis A."/>
            <person name="Burkitt-Gray L."/>
            <person name="Ray D.A."/>
            <person name="Sullivan K.A.M."/>
            <person name="Roscito J.G."/>
            <person name="Kirilenko B.M."/>
            <person name="Davalos L.M."/>
            <person name="Corthals A.P."/>
            <person name="Power M.L."/>
            <person name="Jones G."/>
            <person name="Ransome R.D."/>
            <person name="Dechmann D.K.N."/>
            <person name="Locatelli A.G."/>
            <person name="Puechmaille S.J."/>
            <person name="Fedrigo O."/>
            <person name="Jarvis E.D."/>
            <person name="Hiller M."/>
            <person name="Vernes S.C."/>
            <person name="Myers E.W."/>
            <person name="Teeling E.C."/>
        </authorList>
    </citation>
    <scope>NUCLEOTIDE SEQUENCE [LARGE SCALE GENOMIC DNA]</scope>
    <source>
        <strain evidence="1">MMolMol1</strain>
        <tissue evidence="1">Muscle</tissue>
    </source>
</reference>
<comment type="caution">
    <text evidence="1">The sequence shown here is derived from an EMBL/GenBank/DDBJ whole genome shotgun (WGS) entry which is preliminary data.</text>
</comment>
<protein>
    <submittedName>
        <fullName evidence="1">Uncharacterized protein</fullName>
    </submittedName>
</protein>
<dbReference type="Proteomes" id="UP000550707">
    <property type="component" value="Unassembled WGS sequence"/>
</dbReference>
<organism evidence="1 2">
    <name type="scientific">Molossus molossus</name>
    <name type="common">Pallas' mastiff bat</name>
    <name type="synonym">Vespertilio molossus</name>
    <dbReference type="NCBI Taxonomy" id="27622"/>
    <lineage>
        <taxon>Eukaryota</taxon>
        <taxon>Metazoa</taxon>
        <taxon>Chordata</taxon>
        <taxon>Craniata</taxon>
        <taxon>Vertebrata</taxon>
        <taxon>Euteleostomi</taxon>
        <taxon>Mammalia</taxon>
        <taxon>Eutheria</taxon>
        <taxon>Laurasiatheria</taxon>
        <taxon>Chiroptera</taxon>
        <taxon>Yangochiroptera</taxon>
        <taxon>Molossidae</taxon>
        <taxon>Molossus</taxon>
    </lineage>
</organism>
<proteinExistence type="predicted"/>
<dbReference type="InParanoid" id="A0A7J8DTI6"/>
<accession>A0A7J8DTI6</accession>
<dbReference type="EMBL" id="JACASF010000016">
    <property type="protein sequence ID" value="KAF6426400.1"/>
    <property type="molecule type" value="Genomic_DNA"/>
</dbReference>
<gene>
    <name evidence="1" type="ORF">HJG59_009108</name>
</gene>
<dbReference type="AlphaFoldDB" id="A0A7J8DTI6"/>
<sequence>MCFSTPGSRQRINDRSLLQQSGVMMLVQISYPRTSTSSREMIITYLMTINLVPRMTRKLPLHVNIGSFFTPTKLAAYPIQFAEPSLEQINTPKCVFVRWKEEVIGAGIQTQNKPLWAAQLVESCSTHQKVVGLISSQGT</sequence>